<dbReference type="Pfam" id="PF00249">
    <property type="entry name" value="Myb_DNA-binding"/>
    <property type="match status" value="1"/>
</dbReference>
<dbReference type="PANTHER" id="PTHR46734">
    <property type="entry name" value="TELOMERIC REPEAT-BINDING FACTOR 1 TERF1"/>
    <property type="match status" value="1"/>
</dbReference>
<name>A0AAN7TC45_9PEZI</name>
<evidence type="ECO:0000259" key="4">
    <source>
        <dbReference type="PROSITE" id="PS51294"/>
    </source>
</evidence>
<dbReference type="InterPro" id="IPR052450">
    <property type="entry name" value="TRBD-Containing_Protein"/>
</dbReference>
<protein>
    <submittedName>
        <fullName evidence="5">Uncharacterized protein</fullName>
    </submittedName>
</protein>
<organism evidence="5 6">
    <name type="scientific">Meristemomyces frigidus</name>
    <dbReference type="NCBI Taxonomy" id="1508187"/>
    <lineage>
        <taxon>Eukaryota</taxon>
        <taxon>Fungi</taxon>
        <taxon>Dikarya</taxon>
        <taxon>Ascomycota</taxon>
        <taxon>Pezizomycotina</taxon>
        <taxon>Dothideomycetes</taxon>
        <taxon>Dothideomycetidae</taxon>
        <taxon>Mycosphaerellales</taxon>
        <taxon>Teratosphaeriaceae</taxon>
        <taxon>Meristemomyces</taxon>
    </lineage>
</organism>
<keyword evidence="1" id="KW-0539">Nucleus</keyword>
<evidence type="ECO:0000313" key="5">
    <source>
        <dbReference type="EMBL" id="KAK5109561.1"/>
    </source>
</evidence>
<reference evidence="5" key="1">
    <citation type="submission" date="2023-08" db="EMBL/GenBank/DDBJ databases">
        <title>Black Yeasts Isolated from many extreme environments.</title>
        <authorList>
            <person name="Coleine C."/>
            <person name="Stajich J.E."/>
            <person name="Selbmann L."/>
        </authorList>
    </citation>
    <scope>NUCLEOTIDE SEQUENCE</scope>
    <source>
        <strain evidence="5">CCFEE 5401</strain>
    </source>
</reference>
<dbReference type="EMBL" id="JAVRRL010000062">
    <property type="protein sequence ID" value="KAK5109561.1"/>
    <property type="molecule type" value="Genomic_DNA"/>
</dbReference>
<dbReference type="PANTHER" id="PTHR46734:SF1">
    <property type="entry name" value="TELOMERIC REPEAT-BINDING FACTOR 1"/>
    <property type="match status" value="1"/>
</dbReference>
<comment type="caution">
    <text evidence="5">The sequence shown here is derived from an EMBL/GenBank/DDBJ whole genome shotgun (WGS) entry which is preliminary data.</text>
</comment>
<feature type="domain" description="Myb-like" evidence="3">
    <location>
        <begin position="159"/>
        <end position="211"/>
    </location>
</feature>
<dbReference type="PROSITE" id="PS51294">
    <property type="entry name" value="HTH_MYB"/>
    <property type="match status" value="1"/>
</dbReference>
<evidence type="ECO:0000259" key="3">
    <source>
        <dbReference type="PROSITE" id="PS50090"/>
    </source>
</evidence>
<proteinExistence type="predicted"/>
<dbReference type="Proteomes" id="UP001310890">
    <property type="component" value="Unassembled WGS sequence"/>
</dbReference>
<feature type="compositionally biased region" description="Basic and acidic residues" evidence="2">
    <location>
        <begin position="223"/>
        <end position="233"/>
    </location>
</feature>
<dbReference type="Gene3D" id="1.10.10.60">
    <property type="entry name" value="Homeodomain-like"/>
    <property type="match status" value="1"/>
</dbReference>
<feature type="region of interest" description="Disordered" evidence="2">
    <location>
        <begin position="1"/>
        <end position="39"/>
    </location>
</feature>
<evidence type="ECO:0000256" key="1">
    <source>
        <dbReference type="ARBA" id="ARBA00023242"/>
    </source>
</evidence>
<evidence type="ECO:0000313" key="6">
    <source>
        <dbReference type="Proteomes" id="UP001310890"/>
    </source>
</evidence>
<dbReference type="SUPFAM" id="SSF46689">
    <property type="entry name" value="Homeodomain-like"/>
    <property type="match status" value="2"/>
</dbReference>
<feature type="region of interest" description="Disordered" evidence="2">
    <location>
        <begin position="221"/>
        <end position="275"/>
    </location>
</feature>
<dbReference type="CDD" id="cd11660">
    <property type="entry name" value="SANT_TRF"/>
    <property type="match status" value="1"/>
</dbReference>
<dbReference type="PROSITE" id="PS50090">
    <property type="entry name" value="MYB_LIKE"/>
    <property type="match status" value="1"/>
</dbReference>
<dbReference type="InterPro" id="IPR009057">
    <property type="entry name" value="Homeodomain-like_sf"/>
</dbReference>
<sequence>MTPGNVYKPTSLDFINRPNPVEPQSVPQQHPLHGVPQLSQVSNKEILRVLYGSSVHNVGSERPAKRGKSGDAQSLDLPELPVRQNAKRLRIPPTLSGLHHPPPNAGLLPSISVEQPTKQTHNLLKPVNERTSSAQAPALQVSSADRSDPVVASVPRDKRQKSKRRKWSEDETAFLLKGVAHFGVGNWTKILNYPDYSFGARTALDLKDRFRVCCPDTYKQKRTRDVKAKDQTTDRSTSPIPRPSRQERKSEAELAELGINRPFDKSKRRKRHGYSEAEDKALLKGFTAHGKQWAVIRTDQQLGLGHRTATDLRDRMRNRYPAEYAEAGLALGRREATQVGKGAAVAGTNAASYVTWTSTESAADGSTKQATDIDTINEQPRQMQMYNMLHPPNDDVFFGAAFDEDFDTGPITLDRGILDWAQDGPHTRATIDPIATRNLPRPTAMSGWSQVQSQAAGAASVLPSLAAITANRGTHDEVQWLDGDLELPSLVSGGAFLDGEAGRGGHIYGVEELLS</sequence>
<dbReference type="InterPro" id="IPR001005">
    <property type="entry name" value="SANT/Myb"/>
</dbReference>
<feature type="region of interest" description="Disordered" evidence="2">
    <location>
        <begin position="129"/>
        <end position="167"/>
    </location>
</feature>
<dbReference type="Gene3D" id="1.10.246.220">
    <property type="match status" value="1"/>
</dbReference>
<dbReference type="InterPro" id="IPR017930">
    <property type="entry name" value="Myb_dom"/>
</dbReference>
<feature type="region of interest" description="Disordered" evidence="2">
    <location>
        <begin position="57"/>
        <end position="86"/>
    </location>
</feature>
<dbReference type="AlphaFoldDB" id="A0AAN7TC45"/>
<gene>
    <name evidence="5" type="ORF">LTR62_006912</name>
</gene>
<accession>A0AAN7TC45</accession>
<dbReference type="SMART" id="SM00717">
    <property type="entry name" value="SANT"/>
    <property type="match status" value="2"/>
</dbReference>
<feature type="compositionally biased region" description="Polar residues" evidence="2">
    <location>
        <begin position="129"/>
        <end position="144"/>
    </location>
</feature>
<feature type="domain" description="HTH myb-type" evidence="4">
    <location>
        <begin position="159"/>
        <end position="218"/>
    </location>
</feature>
<evidence type="ECO:0000256" key="2">
    <source>
        <dbReference type="SAM" id="MobiDB-lite"/>
    </source>
</evidence>